<evidence type="ECO:0000256" key="1">
    <source>
        <dbReference type="ARBA" id="ARBA00007274"/>
    </source>
</evidence>
<dbReference type="EMBL" id="QJTE01000005">
    <property type="protein sequence ID" value="PYE82227.1"/>
    <property type="molecule type" value="Genomic_DNA"/>
</dbReference>
<dbReference type="InterPro" id="IPR050179">
    <property type="entry name" value="Trans_hexapeptide_repeat"/>
</dbReference>
<proteinExistence type="inferred from homology"/>
<sequence length="168" mass="18446">MIKSMNKLRKLRLVLVGIKRSYLRRVWKMDIDPTVEMSLSAHFDKTHPQGIHVGRYSYVAFDARILAHDMTRNVKPHTHIGENCFIGGRSLVLPGIRIGNQCIVGAGSVVTKSVPDNSIVAGNPARVIRSNVRLLTYGRIDPAWAAEQAGQDDGATGSAKERDMAAEA</sequence>
<organism evidence="3 4">
    <name type="scientific">Pseudoroseicyclus aestuarii</name>
    <dbReference type="NCBI Taxonomy" id="1795041"/>
    <lineage>
        <taxon>Bacteria</taxon>
        <taxon>Pseudomonadati</taxon>
        <taxon>Pseudomonadota</taxon>
        <taxon>Alphaproteobacteria</taxon>
        <taxon>Rhodobacterales</taxon>
        <taxon>Paracoccaceae</taxon>
        <taxon>Pseudoroseicyclus</taxon>
    </lineage>
</organism>
<dbReference type="PANTHER" id="PTHR43300:SF11">
    <property type="entry name" value="ACETYLTRANSFERASE RV3034C-RELATED"/>
    <property type="match status" value="1"/>
</dbReference>
<dbReference type="AlphaFoldDB" id="A0A318SZL1"/>
<keyword evidence="3" id="KW-0808">Transferase</keyword>
<feature type="region of interest" description="Disordered" evidence="2">
    <location>
        <begin position="148"/>
        <end position="168"/>
    </location>
</feature>
<dbReference type="OrthoDB" id="9815592at2"/>
<dbReference type="GO" id="GO:0016740">
    <property type="term" value="F:transferase activity"/>
    <property type="evidence" value="ECO:0007669"/>
    <property type="project" value="UniProtKB-KW"/>
</dbReference>
<dbReference type="Gene3D" id="2.160.10.10">
    <property type="entry name" value="Hexapeptide repeat proteins"/>
    <property type="match status" value="1"/>
</dbReference>
<dbReference type="InterPro" id="IPR011004">
    <property type="entry name" value="Trimer_LpxA-like_sf"/>
</dbReference>
<keyword evidence="4" id="KW-1185">Reference proteome</keyword>
<evidence type="ECO:0000256" key="2">
    <source>
        <dbReference type="SAM" id="MobiDB-lite"/>
    </source>
</evidence>
<accession>A0A318SZL1</accession>
<comment type="similarity">
    <text evidence="1">Belongs to the transferase hexapeptide repeat family.</text>
</comment>
<dbReference type="Pfam" id="PF14602">
    <property type="entry name" value="Hexapep_2"/>
    <property type="match status" value="1"/>
</dbReference>
<comment type="caution">
    <text evidence="3">The sequence shown here is derived from an EMBL/GenBank/DDBJ whole genome shotgun (WGS) entry which is preliminary data.</text>
</comment>
<name>A0A318SZL1_9RHOB</name>
<dbReference type="PANTHER" id="PTHR43300">
    <property type="entry name" value="ACETYLTRANSFERASE"/>
    <property type="match status" value="1"/>
</dbReference>
<dbReference type="Proteomes" id="UP000248311">
    <property type="component" value="Unassembled WGS sequence"/>
</dbReference>
<dbReference type="SUPFAM" id="SSF51161">
    <property type="entry name" value="Trimeric LpxA-like enzymes"/>
    <property type="match status" value="1"/>
</dbReference>
<reference evidence="3 4" key="1">
    <citation type="submission" date="2018-06" db="EMBL/GenBank/DDBJ databases">
        <title>Genomic Encyclopedia of Type Strains, Phase III (KMG-III): the genomes of soil and plant-associated and newly described type strains.</title>
        <authorList>
            <person name="Whitman W."/>
        </authorList>
    </citation>
    <scope>NUCLEOTIDE SEQUENCE [LARGE SCALE GENOMIC DNA]</scope>
    <source>
        <strain evidence="3 4">CECT 9025</strain>
    </source>
</reference>
<evidence type="ECO:0000313" key="3">
    <source>
        <dbReference type="EMBL" id="PYE82227.1"/>
    </source>
</evidence>
<evidence type="ECO:0000313" key="4">
    <source>
        <dbReference type="Proteomes" id="UP000248311"/>
    </source>
</evidence>
<dbReference type="InterPro" id="IPR001451">
    <property type="entry name" value="Hexapep"/>
</dbReference>
<gene>
    <name evidence="3" type="ORF">DFP88_10567</name>
</gene>
<protein>
    <submittedName>
        <fullName evidence="3">Succinyltransferase-like protein</fullName>
    </submittedName>
</protein>
<feature type="compositionally biased region" description="Basic and acidic residues" evidence="2">
    <location>
        <begin position="159"/>
        <end position="168"/>
    </location>
</feature>